<proteinExistence type="predicted"/>
<dbReference type="AlphaFoldDB" id="A0A3B1E0X2"/>
<dbReference type="EMBL" id="UOGJ01000039">
    <property type="protein sequence ID" value="VAX35227.1"/>
    <property type="molecule type" value="Genomic_DNA"/>
</dbReference>
<dbReference type="InterPro" id="IPR025354">
    <property type="entry name" value="DUF4258"/>
</dbReference>
<evidence type="ECO:0008006" key="2">
    <source>
        <dbReference type="Google" id="ProtNLM"/>
    </source>
</evidence>
<reference evidence="1" key="1">
    <citation type="submission" date="2018-06" db="EMBL/GenBank/DDBJ databases">
        <authorList>
            <person name="Zhirakovskaya E."/>
        </authorList>
    </citation>
    <scope>NUCLEOTIDE SEQUENCE</scope>
</reference>
<dbReference type="Pfam" id="PF14076">
    <property type="entry name" value="DUF4258"/>
    <property type="match status" value="1"/>
</dbReference>
<protein>
    <recommendedName>
        <fullName evidence="2">DUF4258 domain-containing protein</fullName>
    </recommendedName>
</protein>
<evidence type="ECO:0000313" key="1">
    <source>
        <dbReference type="EMBL" id="VAX35227.1"/>
    </source>
</evidence>
<accession>A0A3B1E0X2</accession>
<gene>
    <name evidence="1" type="ORF">MNBD_UNCLBAC01-1685</name>
</gene>
<organism evidence="1">
    <name type="scientific">hydrothermal vent metagenome</name>
    <dbReference type="NCBI Taxonomy" id="652676"/>
    <lineage>
        <taxon>unclassified sequences</taxon>
        <taxon>metagenomes</taxon>
        <taxon>ecological metagenomes</taxon>
    </lineage>
</organism>
<sequence>MKIIIHPHAKERMQERGALEKEVEDTIMQGEQFPAKFGRVGFRRNFVFKSKRAEKFYETKQIEAYAVKEKNVWIVITVITRYF</sequence>
<name>A0A3B1E0X2_9ZZZZ</name>